<dbReference type="Gene3D" id="3.20.20.140">
    <property type="entry name" value="Metal-dependent hydrolases"/>
    <property type="match status" value="1"/>
</dbReference>
<dbReference type="NCBIfam" id="NF009685">
    <property type="entry name" value="PRK13206.1"/>
    <property type="match status" value="1"/>
</dbReference>
<dbReference type="PANTHER" id="PTHR43440:SF1">
    <property type="entry name" value="UREASE"/>
    <property type="match status" value="1"/>
</dbReference>
<organism evidence="14 15">
    <name type="scientific">Methylorubrum extorquens</name>
    <name type="common">Methylobacterium dichloromethanicum</name>
    <name type="synonym">Methylobacterium extorquens</name>
    <dbReference type="NCBI Taxonomy" id="408"/>
    <lineage>
        <taxon>Bacteria</taxon>
        <taxon>Pseudomonadati</taxon>
        <taxon>Pseudomonadota</taxon>
        <taxon>Alphaproteobacteria</taxon>
        <taxon>Hyphomicrobiales</taxon>
        <taxon>Methylobacteriaceae</taxon>
        <taxon>Methylorubrum</taxon>
    </lineage>
</organism>
<protein>
    <recommendedName>
        <fullName evidence="5 6">Urease subunit alpha</fullName>
        <ecNumber evidence="5 6">3.5.1.5</ecNumber>
    </recommendedName>
    <alternativeName>
        <fullName evidence="5">Urea amidohydrolase subunit alpha</fullName>
    </alternativeName>
</protein>
<name>A0A2N9APQ1_METEX</name>
<evidence type="ECO:0000256" key="10">
    <source>
        <dbReference type="PROSITE-ProRule" id="PRU00700"/>
    </source>
</evidence>
<keyword evidence="2 5" id="KW-0533">Nickel</keyword>
<dbReference type="SUPFAM" id="SSF51556">
    <property type="entry name" value="Metallo-dependent hydrolases"/>
    <property type="match status" value="1"/>
</dbReference>
<dbReference type="AlphaFoldDB" id="A0A2N9APQ1"/>
<evidence type="ECO:0000256" key="9">
    <source>
        <dbReference type="PIRSR" id="PIRSR611612-52"/>
    </source>
</evidence>
<dbReference type="InterPro" id="IPR017950">
    <property type="entry name" value="Urease_AS"/>
</dbReference>
<reference evidence="15" key="1">
    <citation type="submission" date="2017-10" db="EMBL/GenBank/DDBJ databases">
        <authorList>
            <person name="Regsiter A."/>
            <person name="William W."/>
        </authorList>
    </citation>
    <scope>NUCLEOTIDE SEQUENCE [LARGE SCALE GENOMIC DNA]</scope>
</reference>
<comment type="similarity">
    <text evidence="5 12">Belongs to the metallo-dependent hydrolases superfamily. Urease alpha subunit family.</text>
</comment>
<evidence type="ECO:0000256" key="2">
    <source>
        <dbReference type="ARBA" id="ARBA00022596"/>
    </source>
</evidence>
<feature type="binding site" evidence="5 8">
    <location>
        <position position="253"/>
    </location>
    <ligand>
        <name>Ni(2+)</name>
        <dbReference type="ChEBI" id="CHEBI:49786"/>
        <label>2</label>
    </ligand>
</feature>
<feature type="binding site" description="via carbamate group" evidence="5 8">
    <location>
        <position position="224"/>
    </location>
    <ligand>
        <name>Ni(2+)</name>
        <dbReference type="ChEBI" id="CHEBI:49786"/>
        <label>2</label>
    </ligand>
</feature>
<proteinExistence type="inferred from homology"/>
<evidence type="ECO:0000256" key="4">
    <source>
        <dbReference type="ARBA" id="ARBA00022801"/>
    </source>
</evidence>
<dbReference type="GO" id="GO:0005737">
    <property type="term" value="C:cytoplasm"/>
    <property type="evidence" value="ECO:0007669"/>
    <property type="project" value="UniProtKB-SubCell"/>
</dbReference>
<feature type="active site" description="Proton donor" evidence="5 9">
    <location>
        <position position="327"/>
    </location>
</feature>
<dbReference type="Pfam" id="PF01979">
    <property type="entry name" value="Amidohydro_1"/>
    <property type="match status" value="1"/>
</dbReference>
<dbReference type="PROSITE" id="PS51368">
    <property type="entry name" value="UREASE_3"/>
    <property type="match status" value="1"/>
</dbReference>
<feature type="binding site" evidence="5 8">
    <location>
        <position position="279"/>
    </location>
    <ligand>
        <name>Ni(2+)</name>
        <dbReference type="ChEBI" id="CHEBI:49786"/>
        <label>2</label>
    </ligand>
</feature>
<dbReference type="InterPro" id="IPR006680">
    <property type="entry name" value="Amidohydro-rel"/>
</dbReference>
<evidence type="ECO:0000256" key="12">
    <source>
        <dbReference type="RuleBase" id="RU004158"/>
    </source>
</evidence>
<evidence type="ECO:0000313" key="14">
    <source>
        <dbReference type="EMBL" id="SOR29347.1"/>
    </source>
</evidence>
<feature type="binding site" evidence="5 10">
    <location>
        <position position="226"/>
    </location>
    <ligand>
        <name>substrate</name>
    </ligand>
</feature>
<comment type="catalytic activity">
    <reaction evidence="5 11">
        <text>urea + 2 H2O + H(+) = hydrogencarbonate + 2 NH4(+)</text>
        <dbReference type="Rhea" id="RHEA:20557"/>
        <dbReference type="ChEBI" id="CHEBI:15377"/>
        <dbReference type="ChEBI" id="CHEBI:15378"/>
        <dbReference type="ChEBI" id="CHEBI:16199"/>
        <dbReference type="ChEBI" id="CHEBI:17544"/>
        <dbReference type="ChEBI" id="CHEBI:28938"/>
        <dbReference type="EC" id="3.5.1.5"/>
    </reaction>
</comment>
<evidence type="ECO:0000256" key="3">
    <source>
        <dbReference type="ARBA" id="ARBA00022723"/>
    </source>
</evidence>
<comment type="pathway">
    <text evidence="1 5">Nitrogen metabolism; urea degradation; CO(2) and NH(3) from urea (urease route): step 1/1.</text>
</comment>
<dbReference type="EC" id="3.5.1.5" evidence="5 6"/>
<evidence type="ECO:0000256" key="7">
    <source>
        <dbReference type="PIRSR" id="PIRSR611612-50"/>
    </source>
</evidence>
<dbReference type="UniPathway" id="UPA00258">
    <property type="reaction ID" value="UER00370"/>
</dbReference>
<dbReference type="GO" id="GO:0009039">
    <property type="term" value="F:urease activity"/>
    <property type="evidence" value="ECO:0007669"/>
    <property type="project" value="UniProtKB-UniRule"/>
</dbReference>
<feature type="binding site" evidence="5 8">
    <location>
        <position position="141"/>
    </location>
    <ligand>
        <name>Ni(2+)</name>
        <dbReference type="ChEBI" id="CHEBI:49786"/>
        <label>1</label>
    </ligand>
</feature>
<evidence type="ECO:0000256" key="11">
    <source>
        <dbReference type="RuleBase" id="RU000510"/>
    </source>
</evidence>
<evidence type="ECO:0000259" key="13">
    <source>
        <dbReference type="PROSITE" id="PS51368"/>
    </source>
</evidence>
<dbReference type="GO" id="GO:0016151">
    <property type="term" value="F:nickel cation binding"/>
    <property type="evidence" value="ECO:0007669"/>
    <property type="project" value="UniProtKB-UniRule"/>
</dbReference>
<dbReference type="InterPro" id="IPR050112">
    <property type="entry name" value="Urease_alpha_subunit"/>
</dbReference>
<dbReference type="Pfam" id="PF00449">
    <property type="entry name" value="Urease_alpha"/>
    <property type="match status" value="1"/>
</dbReference>
<dbReference type="CDD" id="cd00375">
    <property type="entry name" value="Urease_alpha"/>
    <property type="match status" value="1"/>
</dbReference>
<sequence length="575" mass="61273">MADIRKPAALPRAAYAAMFGPTTGDRIRLADTSLEIEVERDLTTYGEEVKFGGGKVIRDGMGQSQATNAEGAVDTVITNAVVLDHWGIVKCDVGIRAGRIFKLGKAGNPDVQANVDIVVGPGTEVIAGEGKILTAGGFDSHIHFICPQQIEEALCSGVTTMLGGGTGPAHGTFATTCTPGPWHIARMIEAADSFPMNLAFAGKGNASVPGALEEMIRAGACAMKLHEDWGTTPAAIDTCLSVADAFDVQVMIHTDTLNESGFVEDTIAAFKGRTIHAFHTEGAGGGHAPDIMRVAGLANVLPSSTNPTRPFTKNTIDEHLDMLMVCHHLDPSIPEDLAFAESRIRKETIAAEDILHDIGALSMMSSDSQAMGRVGEVVIRTWQTADKMKRQRGALPGDASGNDNLRARRYVAKYTINPAIAHGVSRHIGSIEPGKLADLVLWTPAFFGVKPDLVLKGGMIATAPMGDPNASIPTPQPVHYRPMFGAYGRAPYATALTFVSRAALEDGVKEKLRVSKELVAVENVRGGISKKSMILNDATPNIEIDPETYDVRADGELLVCEPAEVLPMAQRYFLF</sequence>
<comment type="subunit">
    <text evidence="5">Heterotrimer of UreA (gamma), UreB (beta) and UreC (alpha) subunits. Three heterotrimers associate to form the active enzyme.</text>
</comment>
<dbReference type="InterPro" id="IPR011059">
    <property type="entry name" value="Metal-dep_hydrolase_composite"/>
</dbReference>
<dbReference type="HAMAP" id="MF_01953">
    <property type="entry name" value="Urease_alpha"/>
    <property type="match status" value="1"/>
</dbReference>
<evidence type="ECO:0000256" key="8">
    <source>
        <dbReference type="PIRSR" id="PIRSR611612-51"/>
    </source>
</evidence>
<evidence type="ECO:0000313" key="15">
    <source>
        <dbReference type="Proteomes" id="UP000233769"/>
    </source>
</evidence>
<evidence type="ECO:0000256" key="5">
    <source>
        <dbReference type="HAMAP-Rule" id="MF_01953"/>
    </source>
</evidence>
<dbReference type="PROSITE" id="PS01120">
    <property type="entry name" value="UREASE_1"/>
    <property type="match status" value="1"/>
</dbReference>
<keyword evidence="3 5" id="KW-0479">Metal-binding</keyword>
<comment type="cofactor">
    <cofactor evidence="5 8 11">
        <name>Ni cation</name>
        <dbReference type="ChEBI" id="CHEBI:25516"/>
    </cofactor>
    <text evidence="5 8 11">Binds 2 nickel ions per subunit.</text>
</comment>
<feature type="binding site" evidence="5 8">
    <location>
        <position position="143"/>
    </location>
    <ligand>
        <name>Ni(2+)</name>
        <dbReference type="ChEBI" id="CHEBI:49786"/>
        <label>1</label>
    </ligand>
</feature>
<dbReference type="PANTHER" id="PTHR43440">
    <property type="entry name" value="UREASE"/>
    <property type="match status" value="1"/>
</dbReference>
<dbReference type="EMBL" id="LT962688">
    <property type="protein sequence ID" value="SOR29347.1"/>
    <property type="molecule type" value="Genomic_DNA"/>
</dbReference>
<dbReference type="Gene3D" id="2.30.40.10">
    <property type="entry name" value="Urease, subunit C, domain 1"/>
    <property type="match status" value="1"/>
</dbReference>
<comment type="PTM">
    <text evidence="7">Carbamylation allows a single lysine to coordinate two nickel ions.</text>
</comment>
<feature type="binding site" description="via carbamate group" evidence="5 8">
    <location>
        <position position="224"/>
    </location>
    <ligand>
        <name>Ni(2+)</name>
        <dbReference type="ChEBI" id="CHEBI:49786"/>
        <label>1</label>
    </ligand>
</feature>
<comment type="PTM">
    <text evidence="5">Carboxylation allows a single lysine to coordinate two nickel ions.</text>
</comment>
<comment type="subcellular location">
    <subcellularLocation>
        <location evidence="5 10">Cytoplasm</location>
    </subcellularLocation>
</comment>
<dbReference type="GO" id="GO:0043419">
    <property type="term" value="P:urea catabolic process"/>
    <property type="evidence" value="ECO:0007669"/>
    <property type="project" value="UniProtKB-UniRule"/>
</dbReference>
<dbReference type="SUPFAM" id="SSF51338">
    <property type="entry name" value="Composite domain of metallo-dependent hydrolases"/>
    <property type="match status" value="2"/>
</dbReference>
<keyword evidence="4 5" id="KW-0378">Hydrolase</keyword>
<dbReference type="InterPro" id="IPR005848">
    <property type="entry name" value="Urease_asu"/>
</dbReference>
<accession>A0A2N9APQ1</accession>
<dbReference type="PROSITE" id="PS00145">
    <property type="entry name" value="UREASE_2"/>
    <property type="match status" value="1"/>
</dbReference>
<dbReference type="PRINTS" id="PR01752">
    <property type="entry name" value="UREASE"/>
</dbReference>
<evidence type="ECO:0000256" key="1">
    <source>
        <dbReference type="ARBA" id="ARBA00004897"/>
    </source>
</evidence>
<keyword evidence="5 10" id="KW-0963">Cytoplasm</keyword>
<dbReference type="NCBIfam" id="TIGR01792">
    <property type="entry name" value="urease_alph"/>
    <property type="match status" value="1"/>
</dbReference>
<evidence type="ECO:0000256" key="6">
    <source>
        <dbReference type="NCBIfam" id="TIGR01792"/>
    </source>
</evidence>
<dbReference type="InterPro" id="IPR017951">
    <property type="entry name" value="Urease_asu_c"/>
</dbReference>
<gene>
    <name evidence="5 14" type="primary">ureC</name>
    <name evidence="14" type="ORF">TK0001_2745</name>
</gene>
<dbReference type="Proteomes" id="UP000233769">
    <property type="component" value="Chromosome tk0001"/>
</dbReference>
<feature type="domain" description="Urease" evidence="13">
    <location>
        <begin position="136"/>
        <end position="575"/>
    </location>
</feature>
<dbReference type="InterPro" id="IPR029754">
    <property type="entry name" value="Urease_Ni-bd"/>
</dbReference>
<feature type="binding site" evidence="5 8">
    <location>
        <position position="367"/>
    </location>
    <ligand>
        <name>Ni(2+)</name>
        <dbReference type="ChEBI" id="CHEBI:49786"/>
        <label>1</label>
    </ligand>
</feature>
<dbReference type="InterPro" id="IPR032466">
    <property type="entry name" value="Metal_Hydrolase"/>
</dbReference>
<feature type="modified residue" description="N6-carboxylysine" evidence="5 7">
    <location>
        <position position="224"/>
    </location>
</feature>
<dbReference type="NCBIfam" id="NF009686">
    <property type="entry name" value="PRK13207.1"/>
    <property type="match status" value="1"/>
</dbReference>
<dbReference type="InterPro" id="IPR011612">
    <property type="entry name" value="Urease_alpha_N_dom"/>
</dbReference>